<dbReference type="InterPro" id="IPR036291">
    <property type="entry name" value="NAD(P)-bd_dom_sf"/>
</dbReference>
<dbReference type="PANTHER" id="PTHR33303:SF2">
    <property type="entry name" value="COA-BINDING DOMAIN-CONTAINING PROTEIN"/>
    <property type="match status" value="1"/>
</dbReference>
<feature type="domain" description="CoA-binding" evidence="1">
    <location>
        <begin position="10"/>
        <end position="102"/>
    </location>
</feature>
<name>A0A562VPW0_9BACT</name>
<keyword evidence="3" id="KW-1185">Reference proteome</keyword>
<dbReference type="OrthoDB" id="9804695at2"/>
<comment type="caution">
    <text evidence="2">The sequence shown here is derived from an EMBL/GenBank/DDBJ whole genome shotgun (WGS) entry which is preliminary data.</text>
</comment>
<evidence type="ECO:0000313" key="3">
    <source>
        <dbReference type="Proteomes" id="UP000319449"/>
    </source>
</evidence>
<gene>
    <name evidence="2" type="ORF">JN12_01308</name>
</gene>
<dbReference type="AlphaFoldDB" id="A0A562VPW0"/>
<dbReference type="RefSeq" id="WP_145020001.1">
    <property type="nucleotide sequence ID" value="NZ_VLLN01000006.1"/>
</dbReference>
<evidence type="ECO:0000313" key="2">
    <source>
        <dbReference type="EMBL" id="TWJ19821.1"/>
    </source>
</evidence>
<dbReference type="PANTHER" id="PTHR33303">
    <property type="entry name" value="CYTOPLASMIC PROTEIN-RELATED"/>
    <property type="match status" value="1"/>
</dbReference>
<dbReference type="Gene3D" id="3.40.50.720">
    <property type="entry name" value="NAD(P)-binding Rossmann-like Domain"/>
    <property type="match status" value="1"/>
</dbReference>
<dbReference type="Pfam" id="PF13380">
    <property type="entry name" value="CoA_binding_2"/>
    <property type="match status" value="1"/>
</dbReference>
<sequence length="134" mass="14565">MVPREQIDRFLQATRFGVVGASTDRTKYGNRVLRCYRQKGLSVVPVNPKEREIEGIPCVATVAGLPDDVTSISVITPPAVTEQVVEAAIQKGIKHIWMQPGAESQKAVDRCLEAGINVIADGSCILVVLGYHDH</sequence>
<organism evidence="2 3">
    <name type="scientific">Geobacter argillaceus</name>
    <dbReference type="NCBI Taxonomy" id="345631"/>
    <lineage>
        <taxon>Bacteria</taxon>
        <taxon>Pseudomonadati</taxon>
        <taxon>Thermodesulfobacteriota</taxon>
        <taxon>Desulfuromonadia</taxon>
        <taxon>Geobacterales</taxon>
        <taxon>Geobacteraceae</taxon>
        <taxon>Geobacter</taxon>
    </lineage>
</organism>
<evidence type="ECO:0000259" key="1">
    <source>
        <dbReference type="SMART" id="SM00881"/>
    </source>
</evidence>
<protein>
    <submittedName>
        <fullName evidence="2">Putative CoA-binding protein</fullName>
    </submittedName>
</protein>
<dbReference type="Proteomes" id="UP000319449">
    <property type="component" value="Unassembled WGS sequence"/>
</dbReference>
<dbReference type="EMBL" id="VLLN01000006">
    <property type="protein sequence ID" value="TWJ19821.1"/>
    <property type="molecule type" value="Genomic_DNA"/>
</dbReference>
<dbReference type="SMART" id="SM00881">
    <property type="entry name" value="CoA_binding"/>
    <property type="match status" value="1"/>
</dbReference>
<dbReference type="InterPro" id="IPR003781">
    <property type="entry name" value="CoA-bd"/>
</dbReference>
<accession>A0A562VPW0</accession>
<dbReference type="SUPFAM" id="SSF51735">
    <property type="entry name" value="NAD(P)-binding Rossmann-fold domains"/>
    <property type="match status" value="1"/>
</dbReference>
<proteinExistence type="predicted"/>
<reference evidence="2 3" key="1">
    <citation type="submission" date="2019-07" db="EMBL/GenBank/DDBJ databases">
        <title>Genomic Encyclopedia of Archaeal and Bacterial Type Strains, Phase II (KMG-II): from individual species to whole genera.</title>
        <authorList>
            <person name="Goeker M."/>
        </authorList>
    </citation>
    <scope>NUCLEOTIDE SEQUENCE [LARGE SCALE GENOMIC DNA]</scope>
    <source>
        <strain evidence="2 3">ATCC BAA-1139</strain>
    </source>
</reference>